<evidence type="ECO:0000313" key="6">
    <source>
        <dbReference type="Proteomes" id="UP000295351"/>
    </source>
</evidence>
<dbReference type="Pfam" id="PF08220">
    <property type="entry name" value="HTH_DeoR"/>
    <property type="match status" value="1"/>
</dbReference>
<keyword evidence="1" id="KW-0678">Repressor</keyword>
<keyword evidence="2" id="KW-0805">Transcription regulation</keyword>
<dbReference type="Gene3D" id="1.10.10.10">
    <property type="entry name" value="Winged helix-like DNA-binding domain superfamily/Winged helix DNA-binding domain"/>
    <property type="match status" value="1"/>
</dbReference>
<proteinExistence type="predicted"/>
<dbReference type="GO" id="GO:0003700">
    <property type="term" value="F:DNA-binding transcription factor activity"/>
    <property type="evidence" value="ECO:0007669"/>
    <property type="project" value="InterPro"/>
</dbReference>
<dbReference type="SUPFAM" id="SSF100950">
    <property type="entry name" value="NagB/RpiA/CoA transferase-like"/>
    <property type="match status" value="1"/>
</dbReference>
<dbReference type="SMART" id="SM00420">
    <property type="entry name" value="HTH_DEOR"/>
    <property type="match status" value="1"/>
</dbReference>
<dbReference type="PRINTS" id="PR00037">
    <property type="entry name" value="HTHLACR"/>
</dbReference>
<dbReference type="InterPro" id="IPR036390">
    <property type="entry name" value="WH_DNA-bd_sf"/>
</dbReference>
<dbReference type="AlphaFoldDB" id="A0A4V2RIA7"/>
<dbReference type="EMBL" id="SLVX01000010">
    <property type="protein sequence ID" value="TCN43480.1"/>
    <property type="molecule type" value="Genomic_DNA"/>
</dbReference>
<dbReference type="Proteomes" id="UP000295351">
    <property type="component" value="Unassembled WGS sequence"/>
</dbReference>
<dbReference type="RefSeq" id="WP_133035017.1">
    <property type="nucleotide sequence ID" value="NZ_BAABEI010000007.1"/>
</dbReference>
<dbReference type="Gene3D" id="3.40.50.1360">
    <property type="match status" value="1"/>
</dbReference>
<gene>
    <name evidence="5" type="ORF">EV665_11076</name>
</gene>
<dbReference type="InterPro" id="IPR050313">
    <property type="entry name" value="Carb_Metab_HTH_regulators"/>
</dbReference>
<dbReference type="PROSITE" id="PS51000">
    <property type="entry name" value="HTH_DEOR_2"/>
    <property type="match status" value="1"/>
</dbReference>
<evidence type="ECO:0000256" key="1">
    <source>
        <dbReference type="ARBA" id="ARBA00022491"/>
    </source>
</evidence>
<comment type="caution">
    <text evidence="5">The sequence shown here is derived from an EMBL/GenBank/DDBJ whole genome shotgun (WGS) entry which is preliminary data.</text>
</comment>
<dbReference type="InterPro" id="IPR037171">
    <property type="entry name" value="NagB/RpiA_transferase-like"/>
</dbReference>
<evidence type="ECO:0000256" key="3">
    <source>
        <dbReference type="ARBA" id="ARBA00023163"/>
    </source>
</evidence>
<evidence type="ECO:0000256" key="2">
    <source>
        <dbReference type="ARBA" id="ARBA00023015"/>
    </source>
</evidence>
<sequence length="260" mass="27304">MTADRKELAALSPEERQAVILEKVNAAGRVLAAGLAQEFGVSEDSIRRDLRDLSDAGLVQRFHGGAARLVTPALDFHRREALHAEEKQSIGRAAAAPIPDGATLLVDSSTTVVRFVRALSPALSLRIITTAVDVAAAALDHPLAEVVMLGGRLGRLTRSATGAGAIDAIRALRVDYCVLGTCGIDHGLTLRADDFEDAHLKSAMIRAANKTLLLATADKLGQAATYEVAPIAAVSALFTSSRDTAILKAIREAGVDVETV</sequence>
<dbReference type="SMART" id="SM01134">
    <property type="entry name" value="DeoRC"/>
    <property type="match status" value="1"/>
</dbReference>
<feature type="domain" description="HTH deoR-type" evidence="4">
    <location>
        <begin position="13"/>
        <end position="68"/>
    </location>
</feature>
<dbReference type="PANTHER" id="PTHR30363:SF4">
    <property type="entry name" value="GLYCEROL-3-PHOSPHATE REGULON REPRESSOR"/>
    <property type="match status" value="1"/>
</dbReference>
<protein>
    <submittedName>
        <fullName evidence="5">DeoR family transcriptional regulator</fullName>
    </submittedName>
</protein>
<evidence type="ECO:0000259" key="4">
    <source>
        <dbReference type="PROSITE" id="PS51000"/>
    </source>
</evidence>
<dbReference type="InterPro" id="IPR036388">
    <property type="entry name" value="WH-like_DNA-bd_sf"/>
</dbReference>
<reference evidence="5 6" key="1">
    <citation type="submission" date="2019-03" db="EMBL/GenBank/DDBJ databases">
        <title>Genomic Encyclopedia of Type Strains, Phase IV (KMG-IV): sequencing the most valuable type-strain genomes for metagenomic binning, comparative biology and taxonomic classification.</title>
        <authorList>
            <person name="Goeker M."/>
        </authorList>
    </citation>
    <scope>NUCLEOTIDE SEQUENCE [LARGE SCALE GENOMIC DNA]</scope>
    <source>
        <strain evidence="5 6">DSM 18401</strain>
    </source>
</reference>
<keyword evidence="6" id="KW-1185">Reference proteome</keyword>
<accession>A0A4V2RIA7</accession>
<dbReference type="InterPro" id="IPR014036">
    <property type="entry name" value="DeoR-like_C"/>
</dbReference>
<keyword evidence="3" id="KW-0804">Transcription</keyword>
<name>A0A4V2RIA7_SHIGR</name>
<dbReference type="Pfam" id="PF00455">
    <property type="entry name" value="DeoRC"/>
    <property type="match status" value="1"/>
</dbReference>
<dbReference type="PANTHER" id="PTHR30363">
    <property type="entry name" value="HTH-TYPE TRANSCRIPTIONAL REGULATOR SRLR-RELATED"/>
    <property type="match status" value="1"/>
</dbReference>
<dbReference type="SUPFAM" id="SSF46785">
    <property type="entry name" value="Winged helix' DNA-binding domain"/>
    <property type="match status" value="1"/>
</dbReference>
<dbReference type="InterPro" id="IPR001034">
    <property type="entry name" value="DeoR_HTH"/>
</dbReference>
<organism evidence="5 6">
    <name type="scientific">Shinella granuli</name>
    <dbReference type="NCBI Taxonomy" id="323621"/>
    <lineage>
        <taxon>Bacteria</taxon>
        <taxon>Pseudomonadati</taxon>
        <taxon>Pseudomonadota</taxon>
        <taxon>Alphaproteobacteria</taxon>
        <taxon>Hyphomicrobiales</taxon>
        <taxon>Rhizobiaceae</taxon>
        <taxon>Shinella</taxon>
    </lineage>
</organism>
<evidence type="ECO:0000313" key="5">
    <source>
        <dbReference type="EMBL" id="TCN43480.1"/>
    </source>
</evidence>